<gene>
    <name evidence="1" type="ORF">C7B47_11895</name>
</gene>
<evidence type="ECO:0000313" key="1">
    <source>
        <dbReference type="EMBL" id="PSR25584.1"/>
    </source>
</evidence>
<accession>A0A2T2WTL2</accession>
<evidence type="ECO:0000313" key="2">
    <source>
        <dbReference type="Proteomes" id="UP000242705"/>
    </source>
</evidence>
<dbReference type="Proteomes" id="UP000242705">
    <property type="component" value="Unassembled WGS sequence"/>
</dbReference>
<dbReference type="EMBL" id="PXYX01000028">
    <property type="protein sequence ID" value="PSR25584.1"/>
    <property type="molecule type" value="Genomic_DNA"/>
</dbReference>
<organism evidence="1 2">
    <name type="scientific">Sulfobacillus thermosulfidooxidans</name>
    <dbReference type="NCBI Taxonomy" id="28034"/>
    <lineage>
        <taxon>Bacteria</taxon>
        <taxon>Bacillati</taxon>
        <taxon>Bacillota</taxon>
        <taxon>Clostridia</taxon>
        <taxon>Eubacteriales</taxon>
        <taxon>Clostridiales Family XVII. Incertae Sedis</taxon>
        <taxon>Sulfobacillus</taxon>
    </lineage>
</organism>
<protein>
    <submittedName>
        <fullName evidence="1">Uncharacterized protein</fullName>
    </submittedName>
</protein>
<sequence length="93" mass="11079">MLRRVMINPHRIFQHFFEINIGPDKASTLTRTRAFQTQHSRTLRIPLCWLLHKEAHGAWVCVYDNQCVFNLQVYAYFGVIYLADRKISYQSHP</sequence>
<reference evidence="1 2" key="1">
    <citation type="journal article" date="2014" name="BMC Genomics">
        <title>Comparison of environmental and isolate Sulfobacillus genomes reveals diverse carbon, sulfur, nitrogen, and hydrogen metabolisms.</title>
        <authorList>
            <person name="Justice N.B."/>
            <person name="Norman A."/>
            <person name="Brown C.T."/>
            <person name="Singh A."/>
            <person name="Thomas B.C."/>
            <person name="Banfield J.F."/>
        </authorList>
    </citation>
    <scope>NUCLEOTIDE SEQUENCE [LARGE SCALE GENOMIC DNA]</scope>
    <source>
        <strain evidence="1">AMDSBA5</strain>
    </source>
</reference>
<comment type="caution">
    <text evidence="1">The sequence shown here is derived from an EMBL/GenBank/DDBJ whole genome shotgun (WGS) entry which is preliminary data.</text>
</comment>
<name>A0A2T2WTL2_SULTH</name>
<dbReference type="AlphaFoldDB" id="A0A2T2WTL2"/>
<proteinExistence type="predicted"/>